<protein>
    <submittedName>
        <fullName evidence="2">Uncharacterized protein</fullName>
    </submittedName>
</protein>
<comment type="caution">
    <text evidence="2">The sequence shown here is derived from an EMBL/GenBank/DDBJ whole genome shotgun (WGS) entry which is preliminary data.</text>
</comment>
<keyword evidence="1" id="KW-0812">Transmembrane</keyword>
<gene>
    <name evidence="2" type="ORF">FVE85_3154</name>
</gene>
<accession>A0A5J4YW00</accession>
<evidence type="ECO:0000313" key="2">
    <source>
        <dbReference type="EMBL" id="KAA8494913.1"/>
    </source>
</evidence>
<evidence type="ECO:0000256" key="1">
    <source>
        <dbReference type="SAM" id="Phobius"/>
    </source>
</evidence>
<dbReference type="OrthoDB" id="10582781at2759"/>
<dbReference type="Proteomes" id="UP000324585">
    <property type="component" value="Unassembled WGS sequence"/>
</dbReference>
<keyword evidence="3" id="KW-1185">Reference proteome</keyword>
<keyword evidence="1" id="KW-0472">Membrane</keyword>
<feature type="transmembrane region" description="Helical" evidence="1">
    <location>
        <begin position="64"/>
        <end position="86"/>
    </location>
</feature>
<dbReference type="EMBL" id="VRMN01000004">
    <property type="protein sequence ID" value="KAA8494913.1"/>
    <property type="molecule type" value="Genomic_DNA"/>
</dbReference>
<name>A0A5J4YW00_PORPP</name>
<reference evidence="3" key="1">
    <citation type="journal article" date="2019" name="Nat. Commun.">
        <title>Expansion of phycobilisome linker gene families in mesophilic red algae.</title>
        <authorList>
            <person name="Lee J."/>
            <person name="Kim D."/>
            <person name="Bhattacharya D."/>
            <person name="Yoon H.S."/>
        </authorList>
    </citation>
    <scope>NUCLEOTIDE SEQUENCE [LARGE SCALE GENOMIC DNA]</scope>
    <source>
        <strain evidence="3">CCMP 1328</strain>
    </source>
</reference>
<organism evidence="2 3">
    <name type="scientific">Porphyridium purpureum</name>
    <name type="common">Red alga</name>
    <name type="synonym">Porphyridium cruentum</name>
    <dbReference type="NCBI Taxonomy" id="35688"/>
    <lineage>
        <taxon>Eukaryota</taxon>
        <taxon>Rhodophyta</taxon>
        <taxon>Bangiophyceae</taxon>
        <taxon>Porphyridiales</taxon>
        <taxon>Porphyridiaceae</taxon>
        <taxon>Porphyridium</taxon>
    </lineage>
</organism>
<keyword evidence="1" id="KW-1133">Transmembrane helix</keyword>
<sequence>MVRVGGGRRDRRPFETRAALGISGGCYVGAGFGFAVGIGNLWMLPGKSDTAIVTPSLQLQPFAHQGYLVGAFCGVAIGSGFGASVAKGIGFAFELEALLALFRALVRGKFVSALNASARRPKRQVTSKLLISSSSSNHIRSRPAGFIASASVPRING</sequence>
<proteinExistence type="predicted"/>
<dbReference type="AlphaFoldDB" id="A0A5J4YW00"/>
<evidence type="ECO:0000313" key="3">
    <source>
        <dbReference type="Proteomes" id="UP000324585"/>
    </source>
</evidence>
<feature type="transmembrane region" description="Helical" evidence="1">
    <location>
        <begin position="20"/>
        <end position="44"/>
    </location>
</feature>